<evidence type="ECO:0000313" key="3">
    <source>
        <dbReference type="EMBL" id="WLQ42348.1"/>
    </source>
</evidence>
<evidence type="ECO:0000256" key="2">
    <source>
        <dbReference type="SAM" id="Phobius"/>
    </source>
</evidence>
<sequence length="70" mass="7599">METLITVAVVIGMIAVVAFAIHLLNGRNRHRHLAASGPQDHGLTVFRTPAAGRRGGDGPRRPWRRPPDSP</sequence>
<feature type="transmembrane region" description="Helical" evidence="2">
    <location>
        <begin position="6"/>
        <end position="24"/>
    </location>
</feature>
<name>A0ABY9I632_9ACTN</name>
<organism evidence="3 4">
    <name type="scientific">Streptomyces laculatispora</name>
    <dbReference type="NCBI Taxonomy" id="887464"/>
    <lineage>
        <taxon>Bacteria</taxon>
        <taxon>Bacillati</taxon>
        <taxon>Actinomycetota</taxon>
        <taxon>Actinomycetes</taxon>
        <taxon>Kitasatosporales</taxon>
        <taxon>Streptomycetaceae</taxon>
        <taxon>Streptomyces</taxon>
    </lineage>
</organism>
<dbReference type="EMBL" id="CP120992">
    <property type="protein sequence ID" value="WLQ42348.1"/>
    <property type="molecule type" value="Genomic_DNA"/>
</dbReference>
<feature type="region of interest" description="Disordered" evidence="1">
    <location>
        <begin position="34"/>
        <end position="70"/>
    </location>
</feature>
<reference evidence="3 4" key="1">
    <citation type="submission" date="2023-03" db="EMBL/GenBank/DDBJ databases">
        <title>Isolation and description of six Streptomyces strains from soil environments, able to metabolize different microbial glucans.</title>
        <authorList>
            <person name="Widen T."/>
            <person name="Larsbrink J."/>
        </authorList>
    </citation>
    <scope>NUCLEOTIDE SEQUENCE [LARGE SCALE GENOMIC DNA]</scope>
    <source>
        <strain evidence="3 4">Mut2</strain>
    </source>
</reference>
<keyword evidence="4" id="KW-1185">Reference proteome</keyword>
<proteinExistence type="predicted"/>
<dbReference type="RefSeq" id="WP_306089599.1">
    <property type="nucleotide sequence ID" value="NZ_CP120992.1"/>
</dbReference>
<keyword evidence="2" id="KW-0472">Membrane</keyword>
<protein>
    <recommendedName>
        <fullName evidence="5">Secreted protein</fullName>
    </recommendedName>
</protein>
<keyword evidence="2" id="KW-0812">Transmembrane</keyword>
<accession>A0ABY9I632</accession>
<feature type="compositionally biased region" description="Basic and acidic residues" evidence="1">
    <location>
        <begin position="54"/>
        <end position="70"/>
    </location>
</feature>
<gene>
    <name evidence="3" type="ORF">P8A22_21770</name>
</gene>
<evidence type="ECO:0000256" key="1">
    <source>
        <dbReference type="SAM" id="MobiDB-lite"/>
    </source>
</evidence>
<evidence type="ECO:0008006" key="5">
    <source>
        <dbReference type="Google" id="ProtNLM"/>
    </source>
</evidence>
<dbReference type="Proteomes" id="UP001229952">
    <property type="component" value="Chromosome"/>
</dbReference>
<evidence type="ECO:0000313" key="4">
    <source>
        <dbReference type="Proteomes" id="UP001229952"/>
    </source>
</evidence>
<keyword evidence="2" id="KW-1133">Transmembrane helix</keyword>